<dbReference type="PRINTS" id="PR00368">
    <property type="entry name" value="FADPNR"/>
</dbReference>
<dbReference type="InterPro" id="IPR023166">
    <property type="entry name" value="BaiN-like_dom_sf"/>
</dbReference>
<dbReference type="InterPro" id="IPR036188">
    <property type="entry name" value="FAD/NAD-bd_sf"/>
</dbReference>
<proteinExistence type="predicted"/>
<dbReference type="Pfam" id="PF22780">
    <property type="entry name" value="HI0933_like_1st"/>
    <property type="match status" value="1"/>
</dbReference>
<dbReference type="Gene3D" id="1.10.8.260">
    <property type="entry name" value="HI0933 insert domain-like"/>
    <property type="match status" value="1"/>
</dbReference>
<comment type="caution">
    <text evidence="6">The sequence shown here is derived from an EMBL/GenBank/DDBJ whole genome shotgun (WGS) entry which is preliminary data.</text>
</comment>
<feature type="domain" description="RsdA/BaiN/AoA(So)-like Rossmann fold-like" evidence="4">
    <location>
        <begin position="3"/>
        <end position="403"/>
    </location>
</feature>
<evidence type="ECO:0000313" key="6">
    <source>
        <dbReference type="EMBL" id="MBK1816400.1"/>
    </source>
</evidence>
<reference evidence="6" key="1">
    <citation type="submission" date="2021-01" db="EMBL/GenBank/DDBJ databases">
        <title>Modified the classification status of verrucomicrobia.</title>
        <authorList>
            <person name="Feng X."/>
        </authorList>
    </citation>
    <scope>NUCLEOTIDE SEQUENCE</scope>
    <source>
        <strain evidence="6">JCM 18052</strain>
    </source>
</reference>
<dbReference type="InterPro" id="IPR004792">
    <property type="entry name" value="BaiN-like"/>
</dbReference>
<dbReference type="Gene3D" id="3.50.50.60">
    <property type="entry name" value="FAD/NAD(P)-binding domain"/>
    <property type="match status" value="1"/>
</dbReference>
<dbReference type="EMBL" id="JAENIK010000011">
    <property type="protein sequence ID" value="MBK1816400.1"/>
    <property type="molecule type" value="Genomic_DNA"/>
</dbReference>
<dbReference type="Pfam" id="PF03486">
    <property type="entry name" value="HI0933_like"/>
    <property type="match status" value="1"/>
</dbReference>
<dbReference type="SUPFAM" id="SSF51905">
    <property type="entry name" value="FAD/NAD(P)-binding domain"/>
    <property type="match status" value="1"/>
</dbReference>
<dbReference type="InterPro" id="IPR055178">
    <property type="entry name" value="RsdA/BaiN/AoA(So)-like_dom"/>
</dbReference>
<dbReference type="AlphaFoldDB" id="A0A934R712"/>
<dbReference type="InterPro" id="IPR057661">
    <property type="entry name" value="RsdA/BaiN/AoA(So)_Rossmann"/>
</dbReference>
<dbReference type="SUPFAM" id="SSF160996">
    <property type="entry name" value="HI0933 insert domain-like"/>
    <property type="match status" value="1"/>
</dbReference>
<protein>
    <submittedName>
        <fullName evidence="6">Aminoacetone oxidase family FAD-binding enzyme</fullName>
    </submittedName>
</protein>
<dbReference type="Gene3D" id="2.40.30.10">
    <property type="entry name" value="Translation factors"/>
    <property type="match status" value="1"/>
</dbReference>
<comment type="cofactor">
    <cofactor evidence="1">
        <name>FAD</name>
        <dbReference type="ChEBI" id="CHEBI:57692"/>
    </cofactor>
</comment>
<dbReference type="PANTHER" id="PTHR42887">
    <property type="entry name" value="OS12G0638800 PROTEIN"/>
    <property type="match status" value="1"/>
</dbReference>
<dbReference type="Proteomes" id="UP000600139">
    <property type="component" value="Unassembled WGS sequence"/>
</dbReference>
<keyword evidence="2" id="KW-0285">Flavoprotein</keyword>
<evidence type="ECO:0000259" key="4">
    <source>
        <dbReference type="Pfam" id="PF03486"/>
    </source>
</evidence>
<keyword evidence="3" id="KW-0274">FAD</keyword>
<keyword evidence="7" id="KW-1185">Reference proteome</keyword>
<dbReference type="NCBIfam" id="TIGR00275">
    <property type="entry name" value="aminoacetone oxidase family FAD-binding enzyme"/>
    <property type="match status" value="1"/>
</dbReference>
<name>A0A934R712_9BACT</name>
<dbReference type="PANTHER" id="PTHR42887:SF2">
    <property type="entry name" value="OS12G0638800 PROTEIN"/>
    <property type="match status" value="1"/>
</dbReference>
<evidence type="ECO:0000256" key="3">
    <source>
        <dbReference type="ARBA" id="ARBA00022827"/>
    </source>
</evidence>
<dbReference type="RefSeq" id="WP_200351338.1">
    <property type="nucleotide sequence ID" value="NZ_BAABHZ010000006.1"/>
</dbReference>
<accession>A0A934R712</accession>
<evidence type="ECO:0000313" key="7">
    <source>
        <dbReference type="Proteomes" id="UP000600139"/>
    </source>
</evidence>
<sequence length="408" mass="44609">MLDLAIIGGGASGFFTALQYAEMTRGKRVALFEKGSHFLQKVRISGGGRCNVTHACFDPAEMSKNYPRGAQELRAAFHRWQPADTIGWFRSCGVELKTEADGRMFPVTDSSETIIGCFLEKARQAGIPLHQNHALTAITREDDGGFTLGFENTAGPVRARAVCIATGSLKGSSLLQHLLKLEQTLQPLVPSLFAFNVSDRRISGLAGVSHPNVSVRCETGGKPRSGPILITHRGFSGPAILRLSAWEARDLAAVNHHFPFLIDWLPEMGSSTVLEKFEESRRTHGAKLVRNSPIPPISRRLWERIVSCCGITDETTWGQLPKASVRNLLDALKAARFEAQGKTTNKDEFVTCGGIDRKTIDFRTMQSRNVPGLFFVGECVDIDGITGGFNFQAAWTTAHIAATELSKL</sequence>
<organism evidence="6 7">
    <name type="scientific">Luteolibacter yonseiensis</name>
    <dbReference type="NCBI Taxonomy" id="1144680"/>
    <lineage>
        <taxon>Bacteria</taxon>
        <taxon>Pseudomonadati</taxon>
        <taxon>Verrucomicrobiota</taxon>
        <taxon>Verrucomicrobiia</taxon>
        <taxon>Verrucomicrobiales</taxon>
        <taxon>Verrucomicrobiaceae</taxon>
        <taxon>Luteolibacter</taxon>
    </lineage>
</organism>
<evidence type="ECO:0000259" key="5">
    <source>
        <dbReference type="Pfam" id="PF22780"/>
    </source>
</evidence>
<feature type="domain" description="RsdA/BaiN/AoA(So)-like insert" evidence="5">
    <location>
        <begin position="189"/>
        <end position="350"/>
    </location>
</feature>
<evidence type="ECO:0000256" key="1">
    <source>
        <dbReference type="ARBA" id="ARBA00001974"/>
    </source>
</evidence>
<evidence type="ECO:0000256" key="2">
    <source>
        <dbReference type="ARBA" id="ARBA00022630"/>
    </source>
</evidence>
<gene>
    <name evidence="6" type="ORF">JIN84_12305</name>
</gene>